<accession>A0A1M5Y000</accession>
<keyword evidence="4" id="KW-1185">Reference proteome</keyword>
<dbReference type="PROSITE" id="PS51257">
    <property type="entry name" value="PROKAR_LIPOPROTEIN"/>
    <property type="match status" value="1"/>
</dbReference>
<reference evidence="2" key="1">
    <citation type="submission" date="2016-11" db="EMBL/GenBank/DDBJ databases">
        <authorList>
            <person name="Jaros S."/>
            <person name="Januszkiewicz K."/>
            <person name="Wedrychowicz H."/>
        </authorList>
    </citation>
    <scope>NUCLEOTIDE SEQUENCE [LARGE SCALE GENOMIC DNA]</scope>
    <source>
        <strain evidence="2">DSM 19859</strain>
    </source>
</reference>
<reference evidence="1 4" key="3">
    <citation type="submission" date="2018-07" db="EMBL/GenBank/DDBJ databases">
        <title>Leeuwenhoekiella genomics.</title>
        <authorList>
            <person name="Tahon G."/>
            <person name="Willems A."/>
        </authorList>
    </citation>
    <scope>NUCLEOTIDE SEQUENCE [LARGE SCALE GENOMIC DNA]</scope>
    <source>
        <strain evidence="1 4">LMG 24856</strain>
    </source>
</reference>
<sequence length="174" mass="20717">MIRVFGMVLLLMLTSCLTRDERISEFQEKLGLEKAQVLNDMVDHFENRLQVLYPKLELKDAYLQLLEDLEHQALDNTEMQFQWPEALLLKDINSGLQDDFYMQKFNSKTLNQEGVFFKAMRSQSYYDELIAEYFWVLEQTGRITPSQFASGMLRFDFDPNNFFHKRILVFQFSP</sequence>
<evidence type="ECO:0000313" key="3">
    <source>
        <dbReference type="Proteomes" id="UP000184240"/>
    </source>
</evidence>
<evidence type="ECO:0000313" key="1">
    <source>
        <dbReference type="EMBL" id="RXG30362.1"/>
    </source>
</evidence>
<dbReference type="EMBL" id="QOVN01000002">
    <property type="protein sequence ID" value="RXG30362.1"/>
    <property type="molecule type" value="Genomic_DNA"/>
</dbReference>
<dbReference type="STRING" id="573501.SAMN04487999_1817"/>
<dbReference type="Proteomes" id="UP000290037">
    <property type="component" value="Unassembled WGS sequence"/>
</dbReference>
<dbReference type="Proteomes" id="UP000184240">
    <property type="component" value="Unassembled WGS sequence"/>
</dbReference>
<gene>
    <name evidence="1" type="ORF">DSM01_1112</name>
    <name evidence="2" type="ORF">SAMN04487999_1817</name>
</gene>
<dbReference type="AlphaFoldDB" id="A0A1M5Y000"/>
<proteinExistence type="predicted"/>
<protein>
    <submittedName>
        <fullName evidence="2">Uncharacterized protein</fullName>
    </submittedName>
</protein>
<organism evidence="2 3">
    <name type="scientific">Leeuwenhoekiella palythoae</name>
    <dbReference type="NCBI Taxonomy" id="573501"/>
    <lineage>
        <taxon>Bacteria</taxon>
        <taxon>Pseudomonadati</taxon>
        <taxon>Bacteroidota</taxon>
        <taxon>Flavobacteriia</taxon>
        <taxon>Flavobacteriales</taxon>
        <taxon>Flavobacteriaceae</taxon>
        <taxon>Leeuwenhoekiella</taxon>
    </lineage>
</organism>
<evidence type="ECO:0000313" key="4">
    <source>
        <dbReference type="Proteomes" id="UP000290037"/>
    </source>
</evidence>
<name>A0A1M5Y000_9FLAO</name>
<dbReference type="OrthoDB" id="1438005at2"/>
<evidence type="ECO:0000313" key="2">
    <source>
        <dbReference type="EMBL" id="SHI05128.1"/>
    </source>
</evidence>
<reference evidence="3" key="2">
    <citation type="submission" date="2016-11" db="EMBL/GenBank/DDBJ databases">
        <authorList>
            <person name="Varghese N."/>
            <person name="Submissions S."/>
        </authorList>
    </citation>
    <scope>NUCLEOTIDE SEQUENCE [LARGE SCALE GENOMIC DNA]</scope>
    <source>
        <strain evidence="3">DSM 19859</strain>
    </source>
</reference>
<dbReference type="EMBL" id="FQXT01000003">
    <property type="protein sequence ID" value="SHI05128.1"/>
    <property type="molecule type" value="Genomic_DNA"/>
</dbReference>
<dbReference type="RefSeq" id="WP_072982384.1">
    <property type="nucleotide sequence ID" value="NZ_FQXT01000003.1"/>
</dbReference>